<keyword evidence="1" id="KW-1133">Transmembrane helix</keyword>
<feature type="transmembrane region" description="Helical" evidence="1">
    <location>
        <begin position="24"/>
        <end position="43"/>
    </location>
</feature>
<accession>Q6XYZ8</accession>
<proteinExistence type="predicted"/>
<sequence length="66" mass="7817">MFWQAMAACSARVLMFVWFDFSKLFVITTYNFEKIVLVFLIILRWPSWIGSKLPGKIAFKIIFTSF</sequence>
<dbReference type="AlphaFoldDB" id="Q6XYZ8"/>
<name>Q6XYZ8_SPIKU</name>
<keyword evidence="1" id="KW-0812">Transmembrane</keyword>
<protein>
    <submittedName>
        <fullName evidence="2">Uncharacterized protein</fullName>
    </submittedName>
</protein>
<evidence type="ECO:0000256" key="1">
    <source>
        <dbReference type="SAM" id="Phobius"/>
    </source>
</evidence>
<evidence type="ECO:0000313" key="2">
    <source>
        <dbReference type="EMBL" id="AAP58876.1"/>
    </source>
</evidence>
<keyword evidence="1" id="KW-0472">Membrane</keyword>
<organism evidence="2">
    <name type="scientific">Spiroplasma kunkelii</name>
    <dbReference type="NCBI Taxonomy" id="47834"/>
    <lineage>
        <taxon>Bacteria</taxon>
        <taxon>Bacillati</taxon>
        <taxon>Mycoplasmatota</taxon>
        <taxon>Mollicutes</taxon>
        <taxon>Entomoplasmatales</taxon>
        <taxon>Spiroplasmataceae</taxon>
        <taxon>Spiroplasma</taxon>
    </lineage>
</organism>
<reference evidence="2" key="1">
    <citation type="journal article" date="2003" name="Mol. Genet. Genomics">
        <title>Gene content and organization of an 85-kb DNA segment from the genome of the phytopathogenic mollicute Spiroplasma kunkelii.</title>
        <authorList>
            <person name="Zhao Y."/>
            <person name="Hammond R.W."/>
            <person name="Jomantiene R."/>
            <person name="Dally E.L."/>
            <person name="Lee I.-M."/>
            <person name="Jia H."/>
            <person name="Wu H."/>
            <person name="Lin S."/>
            <person name="Zhang P."/>
            <person name="Kenton S."/>
            <person name="Najar F.Z."/>
            <person name="Hua A."/>
            <person name="Roe B.A."/>
            <person name="Fletcher J."/>
            <person name="Davis R.E."/>
        </authorList>
    </citation>
    <scope>NUCLEOTIDE SEQUENCE</scope>
    <source>
        <strain evidence="2">CR2-3x</strain>
    </source>
</reference>
<dbReference type="EMBL" id="AY198133">
    <property type="protein sequence ID" value="AAP58876.1"/>
    <property type="molecule type" value="Genomic_DNA"/>
</dbReference>